<reference evidence="7 8" key="2">
    <citation type="journal article" date="2011" name="Stand. Genomic Sci.">
        <title>Complete genome sequence of Leadbetterella byssophila type strain (4M15).</title>
        <authorList>
            <person name="Abt B."/>
            <person name="Teshima H."/>
            <person name="Lucas S."/>
            <person name="Lapidus A."/>
            <person name="Del Rio T.G."/>
            <person name="Nolan M."/>
            <person name="Tice H."/>
            <person name="Cheng J.F."/>
            <person name="Pitluck S."/>
            <person name="Liolios K."/>
            <person name="Pagani I."/>
            <person name="Ivanova N."/>
            <person name="Mavromatis K."/>
            <person name="Pati A."/>
            <person name="Tapia R."/>
            <person name="Han C."/>
            <person name="Goodwin L."/>
            <person name="Chen A."/>
            <person name="Palaniappan K."/>
            <person name="Land M."/>
            <person name="Hauser L."/>
            <person name="Chang Y.J."/>
            <person name="Jeffries C.D."/>
            <person name="Rohde M."/>
            <person name="Goker M."/>
            <person name="Tindall B.J."/>
            <person name="Detter J.C."/>
            <person name="Woyke T."/>
            <person name="Bristow J."/>
            <person name="Eisen J.A."/>
            <person name="Markowitz V."/>
            <person name="Hugenholtz P."/>
            <person name="Klenk H.P."/>
            <person name="Kyrpides N.C."/>
        </authorList>
    </citation>
    <scope>NUCLEOTIDE SEQUENCE [LARGE SCALE GENOMIC DNA]</scope>
    <source>
        <strain evidence="8">DSM 17132 / JCM 16389 / KACC 11308 / NBRC 106382 / 4M15</strain>
    </source>
</reference>
<dbReference type="RefSeq" id="WP_013408731.1">
    <property type="nucleotide sequence ID" value="NC_014655.1"/>
</dbReference>
<dbReference type="InterPro" id="IPR009908">
    <property type="entry name" value="Methylamine_util_MauE"/>
</dbReference>
<keyword evidence="8" id="KW-1185">Reference proteome</keyword>
<accession>E4RSE9</accession>
<sequence>MRRNEIVSLIAVALIILFSYTAFAKLIDMGEFERQLAGQELPSWSKAPLVWLIPAAELLLCVLLIIPATRLPGLYGSALLMALFTGYTGLVVMSYFERTPCSCGGVLRSMGFEAHLVFNLFFLTLIILGIYIFHSQNKFAVTQKT</sequence>
<evidence type="ECO:0000259" key="6">
    <source>
        <dbReference type="Pfam" id="PF07291"/>
    </source>
</evidence>
<feature type="domain" description="Methylamine utilisation protein MauE" evidence="6">
    <location>
        <begin position="5"/>
        <end position="131"/>
    </location>
</feature>
<dbReference type="GO" id="GO:0030416">
    <property type="term" value="P:methylamine metabolic process"/>
    <property type="evidence" value="ECO:0007669"/>
    <property type="project" value="InterPro"/>
</dbReference>
<dbReference type="eggNOG" id="ENOG50330T5">
    <property type="taxonomic scope" value="Bacteria"/>
</dbReference>
<evidence type="ECO:0000256" key="4">
    <source>
        <dbReference type="ARBA" id="ARBA00023136"/>
    </source>
</evidence>
<feature type="transmembrane region" description="Helical" evidence="5">
    <location>
        <begin position="78"/>
        <end position="96"/>
    </location>
</feature>
<evidence type="ECO:0000256" key="5">
    <source>
        <dbReference type="SAM" id="Phobius"/>
    </source>
</evidence>
<organism evidence="7 8">
    <name type="scientific">Leadbetterella byssophila (strain DSM 17132 / JCM 16389 / KACC 11308 / NBRC 106382 / 4M15)</name>
    <dbReference type="NCBI Taxonomy" id="649349"/>
    <lineage>
        <taxon>Bacteria</taxon>
        <taxon>Pseudomonadati</taxon>
        <taxon>Bacteroidota</taxon>
        <taxon>Cytophagia</taxon>
        <taxon>Cytophagales</taxon>
        <taxon>Leadbetterellaceae</taxon>
        <taxon>Leadbetterella</taxon>
    </lineage>
</organism>
<keyword evidence="4 5" id="KW-0472">Membrane</keyword>
<keyword evidence="2 5" id="KW-0812">Transmembrane</keyword>
<evidence type="ECO:0000313" key="8">
    <source>
        <dbReference type="Proteomes" id="UP000007435"/>
    </source>
</evidence>
<evidence type="ECO:0000256" key="3">
    <source>
        <dbReference type="ARBA" id="ARBA00022989"/>
    </source>
</evidence>
<feature type="transmembrane region" description="Helical" evidence="5">
    <location>
        <begin position="48"/>
        <end position="66"/>
    </location>
</feature>
<feature type="transmembrane region" description="Helical" evidence="5">
    <location>
        <begin position="116"/>
        <end position="134"/>
    </location>
</feature>
<protein>
    <recommendedName>
        <fullName evidence="6">Methylamine utilisation protein MauE domain-containing protein</fullName>
    </recommendedName>
</protein>
<evidence type="ECO:0000256" key="2">
    <source>
        <dbReference type="ARBA" id="ARBA00022692"/>
    </source>
</evidence>
<keyword evidence="3 5" id="KW-1133">Transmembrane helix</keyword>
<dbReference type="OrthoDB" id="673785at2"/>
<evidence type="ECO:0000313" key="7">
    <source>
        <dbReference type="EMBL" id="ADQ17685.1"/>
    </source>
</evidence>
<dbReference type="GO" id="GO:0016020">
    <property type="term" value="C:membrane"/>
    <property type="evidence" value="ECO:0007669"/>
    <property type="project" value="UniProtKB-SubCell"/>
</dbReference>
<comment type="subcellular location">
    <subcellularLocation>
        <location evidence="1">Membrane</location>
        <topology evidence="1">Multi-pass membrane protein</topology>
    </subcellularLocation>
</comment>
<dbReference type="EMBL" id="CP002305">
    <property type="protein sequence ID" value="ADQ17685.1"/>
    <property type="molecule type" value="Genomic_DNA"/>
</dbReference>
<dbReference type="KEGG" id="lby:Lbys_1989"/>
<dbReference type="Proteomes" id="UP000007435">
    <property type="component" value="Chromosome"/>
</dbReference>
<dbReference type="AlphaFoldDB" id="E4RSE9"/>
<evidence type="ECO:0000256" key="1">
    <source>
        <dbReference type="ARBA" id="ARBA00004141"/>
    </source>
</evidence>
<dbReference type="STRING" id="649349.Lbys_1989"/>
<proteinExistence type="predicted"/>
<name>E4RSE9_LEAB4</name>
<dbReference type="HOGENOM" id="CLU_130981_0_0_10"/>
<reference key="1">
    <citation type="submission" date="2010-11" db="EMBL/GenBank/DDBJ databases">
        <title>The complete genome of Leadbetterella byssophila DSM 17132.</title>
        <authorList>
            <consortium name="US DOE Joint Genome Institute (JGI-PGF)"/>
            <person name="Lucas S."/>
            <person name="Copeland A."/>
            <person name="Lapidus A."/>
            <person name="Glavina del Rio T."/>
            <person name="Dalin E."/>
            <person name="Tice H."/>
            <person name="Bruce D."/>
            <person name="Goodwin L."/>
            <person name="Pitluck S."/>
            <person name="Kyrpides N."/>
            <person name="Mavromatis K."/>
            <person name="Ivanova N."/>
            <person name="Teshima H."/>
            <person name="Brettin T."/>
            <person name="Detter J.C."/>
            <person name="Han C."/>
            <person name="Tapia R."/>
            <person name="Land M."/>
            <person name="Hauser L."/>
            <person name="Markowitz V."/>
            <person name="Cheng J.-F."/>
            <person name="Hugenholtz P."/>
            <person name="Woyke T."/>
            <person name="Wu D."/>
            <person name="Tindall B."/>
            <person name="Pomrenke H.G."/>
            <person name="Brambilla E."/>
            <person name="Klenk H.-P."/>
            <person name="Eisen J.A."/>
        </authorList>
    </citation>
    <scope>NUCLEOTIDE SEQUENCE [LARGE SCALE GENOMIC DNA]</scope>
    <source>
        <strain>DSM 17132</strain>
    </source>
</reference>
<dbReference type="Pfam" id="PF07291">
    <property type="entry name" value="MauE"/>
    <property type="match status" value="1"/>
</dbReference>
<dbReference type="UniPathway" id="UPA00895"/>
<gene>
    <name evidence="7" type="ordered locus">Lbys_1989</name>
</gene>